<feature type="domain" description="B box-type" evidence="6">
    <location>
        <begin position="169"/>
        <end position="211"/>
    </location>
</feature>
<dbReference type="PANTHER" id="PTHR25462">
    <property type="entry name" value="BONUS, ISOFORM C-RELATED"/>
    <property type="match status" value="1"/>
</dbReference>
<feature type="domain" description="B box-type" evidence="6">
    <location>
        <begin position="105"/>
        <end position="155"/>
    </location>
</feature>
<proteinExistence type="predicted"/>
<comment type="caution">
    <text evidence="7">The sequence shown here is derived from an EMBL/GenBank/DDBJ whole genome shotgun (WGS) entry which is preliminary data.</text>
</comment>
<reference evidence="7" key="2">
    <citation type="journal article" date="2021" name="Genome Biol. Evol.">
        <title>Developing a high-quality reference genome for a parasitic bivalve with doubly uniparental inheritance (Bivalvia: Unionida).</title>
        <authorList>
            <person name="Smith C.H."/>
        </authorList>
    </citation>
    <scope>NUCLEOTIDE SEQUENCE</scope>
    <source>
        <strain evidence="7">CHS0354</strain>
        <tissue evidence="7">Mantle</tissue>
    </source>
</reference>
<evidence type="ECO:0000256" key="4">
    <source>
        <dbReference type="PROSITE-ProRule" id="PRU00024"/>
    </source>
</evidence>
<dbReference type="PROSITE" id="PS50119">
    <property type="entry name" value="ZF_BBOX"/>
    <property type="match status" value="2"/>
</dbReference>
<dbReference type="InterPro" id="IPR017907">
    <property type="entry name" value="Znf_RING_CS"/>
</dbReference>
<dbReference type="Proteomes" id="UP001195483">
    <property type="component" value="Unassembled WGS sequence"/>
</dbReference>
<dbReference type="SUPFAM" id="SSF57850">
    <property type="entry name" value="RING/U-box"/>
    <property type="match status" value="1"/>
</dbReference>
<dbReference type="PROSITE" id="PS00518">
    <property type="entry name" value="ZF_RING_1"/>
    <property type="match status" value="1"/>
</dbReference>
<sequence length="676" mass="76750">MATSSSLAGRTEYRSESAKRLICPICFDTFKTPRSLPCLHIFCERCILSLISSANGETWKPDRFNCPLCRSAITAPVDIQNPFKWVKSFPLYHTVQTCLKNNEDIQTNLCDPCLCKEVHLISDVFCLNCAEYLCKDCAKCHLMFKAFKAHKLIKTNEIQKNPYRFFQDLNYFFCLRHSDSKIEYFCKGHDVLCCTKCAALDHRKCDDVVDIMEVCTGINETNETKRLQSKLDEFHQKLDKIKELADIRDKTVKKHSDGIIEQSLEVAIQCSTELFETFETHGTEQQIFIMVRKLHDQIEDYERTVEEQLSKVKRTPDLGVEVTSASILLERNDLVEKLQHSNLEMNINKEEEERYALSTKDNFHGKLLSEFNNAETVAVCLPHDINKPKPNYTGATFVSGNRIVVVDNIGKRSCLFNSNLIQITEKTFPSPPFAVTSLDGHTVAVSFPEKKTLVRILSVHSSFEHLKIIRTRWVCWGLSAWSETEIVVLCDINRGRISNSSNYSTTLECGVSANVHKAVILVIDTNGREKFIVDSIDSRCLGPGKQGTIQYGSKNIAVDKTRSRIICYVNILKKQGNDYILAEHSLVSTLYKDNMVGFMIADNTECGCIGLDKDGNIYCRNNYNGIYRLLPSGDRIRDLYLKPSSKNTAISFSPEDPNMFVLTTGNEPLIQVGRLC</sequence>
<dbReference type="AlphaFoldDB" id="A0AAE0WCK1"/>
<dbReference type="SMART" id="SM00184">
    <property type="entry name" value="RING"/>
    <property type="match status" value="1"/>
</dbReference>
<dbReference type="Gene3D" id="3.30.40.10">
    <property type="entry name" value="Zinc/RING finger domain, C3HC4 (zinc finger)"/>
    <property type="match status" value="1"/>
</dbReference>
<dbReference type="SUPFAM" id="SSF101898">
    <property type="entry name" value="NHL repeat"/>
    <property type="match status" value="1"/>
</dbReference>
<dbReference type="InterPro" id="IPR001841">
    <property type="entry name" value="Znf_RING"/>
</dbReference>
<dbReference type="Gene3D" id="3.30.160.60">
    <property type="entry name" value="Classic Zinc Finger"/>
    <property type="match status" value="1"/>
</dbReference>
<gene>
    <name evidence="7" type="ORF">CHS0354_006179</name>
</gene>
<keyword evidence="8" id="KW-1185">Reference proteome</keyword>
<organism evidence="7 8">
    <name type="scientific">Potamilus streckersoni</name>
    <dbReference type="NCBI Taxonomy" id="2493646"/>
    <lineage>
        <taxon>Eukaryota</taxon>
        <taxon>Metazoa</taxon>
        <taxon>Spiralia</taxon>
        <taxon>Lophotrochozoa</taxon>
        <taxon>Mollusca</taxon>
        <taxon>Bivalvia</taxon>
        <taxon>Autobranchia</taxon>
        <taxon>Heteroconchia</taxon>
        <taxon>Palaeoheterodonta</taxon>
        <taxon>Unionida</taxon>
        <taxon>Unionoidea</taxon>
        <taxon>Unionidae</taxon>
        <taxon>Ambleminae</taxon>
        <taxon>Lampsilini</taxon>
        <taxon>Potamilus</taxon>
    </lineage>
</organism>
<evidence type="ECO:0000256" key="3">
    <source>
        <dbReference type="ARBA" id="ARBA00022833"/>
    </source>
</evidence>
<dbReference type="PROSITE" id="PS50089">
    <property type="entry name" value="ZF_RING_2"/>
    <property type="match status" value="1"/>
</dbReference>
<accession>A0AAE0WCK1</accession>
<dbReference type="InterPro" id="IPR000315">
    <property type="entry name" value="Znf_B-box"/>
</dbReference>
<dbReference type="PANTHER" id="PTHR25462:SF296">
    <property type="entry name" value="MEIOTIC P26, ISOFORM F"/>
    <property type="match status" value="1"/>
</dbReference>
<dbReference type="InterPro" id="IPR013083">
    <property type="entry name" value="Znf_RING/FYVE/PHD"/>
</dbReference>
<reference evidence="7" key="1">
    <citation type="journal article" date="2021" name="Genome Biol. Evol.">
        <title>A High-Quality Reference Genome for a Parasitic Bivalve with Doubly Uniparental Inheritance (Bivalvia: Unionida).</title>
        <authorList>
            <person name="Smith C.H."/>
        </authorList>
    </citation>
    <scope>NUCLEOTIDE SEQUENCE</scope>
    <source>
        <strain evidence="7">CHS0354</strain>
    </source>
</reference>
<keyword evidence="1" id="KW-0479">Metal-binding</keyword>
<dbReference type="EMBL" id="JAEAOA010000433">
    <property type="protein sequence ID" value="KAK3609254.1"/>
    <property type="molecule type" value="Genomic_DNA"/>
</dbReference>
<evidence type="ECO:0000259" key="6">
    <source>
        <dbReference type="PROSITE" id="PS50119"/>
    </source>
</evidence>
<evidence type="ECO:0000259" key="5">
    <source>
        <dbReference type="PROSITE" id="PS50089"/>
    </source>
</evidence>
<keyword evidence="2 4" id="KW-0863">Zinc-finger</keyword>
<evidence type="ECO:0000313" key="7">
    <source>
        <dbReference type="EMBL" id="KAK3609254.1"/>
    </source>
</evidence>
<reference evidence="7" key="3">
    <citation type="submission" date="2023-05" db="EMBL/GenBank/DDBJ databases">
        <authorList>
            <person name="Smith C.H."/>
        </authorList>
    </citation>
    <scope>NUCLEOTIDE SEQUENCE</scope>
    <source>
        <strain evidence="7">CHS0354</strain>
        <tissue evidence="7">Mantle</tissue>
    </source>
</reference>
<evidence type="ECO:0000256" key="2">
    <source>
        <dbReference type="ARBA" id="ARBA00022771"/>
    </source>
</evidence>
<dbReference type="InterPro" id="IPR047153">
    <property type="entry name" value="TRIM45/56/19-like"/>
</dbReference>
<dbReference type="SUPFAM" id="SSF57845">
    <property type="entry name" value="B-box zinc-binding domain"/>
    <property type="match status" value="1"/>
</dbReference>
<keyword evidence="3" id="KW-0862">Zinc</keyword>
<dbReference type="Pfam" id="PF13445">
    <property type="entry name" value="zf-RING_UBOX"/>
    <property type="match status" value="1"/>
</dbReference>
<feature type="domain" description="RING-type" evidence="5">
    <location>
        <begin position="23"/>
        <end position="70"/>
    </location>
</feature>
<protein>
    <submittedName>
        <fullName evidence="7">Uncharacterized protein</fullName>
    </submittedName>
</protein>
<dbReference type="CDD" id="cd19757">
    <property type="entry name" value="Bbox1"/>
    <property type="match status" value="1"/>
</dbReference>
<name>A0AAE0WCK1_9BIVA</name>
<dbReference type="GO" id="GO:0008270">
    <property type="term" value="F:zinc ion binding"/>
    <property type="evidence" value="ECO:0007669"/>
    <property type="project" value="UniProtKB-KW"/>
</dbReference>
<evidence type="ECO:0000313" key="8">
    <source>
        <dbReference type="Proteomes" id="UP001195483"/>
    </source>
</evidence>
<evidence type="ECO:0000256" key="1">
    <source>
        <dbReference type="ARBA" id="ARBA00022723"/>
    </source>
</evidence>
<dbReference type="InterPro" id="IPR027370">
    <property type="entry name" value="Znf-RING_euk"/>
</dbReference>